<feature type="signal peptide" evidence="1">
    <location>
        <begin position="1"/>
        <end position="24"/>
    </location>
</feature>
<dbReference type="Proteomes" id="UP000635316">
    <property type="component" value="Unassembled WGS sequence"/>
</dbReference>
<feature type="chain" id="PRO_5045918896" description="Lipoprotein" evidence="1">
    <location>
        <begin position="25"/>
        <end position="53"/>
    </location>
</feature>
<name>A0ABS1EBA6_9BURK</name>
<gene>
    <name evidence="2" type="ORF">JHL22_07950</name>
</gene>
<keyword evidence="1" id="KW-0732">Signal</keyword>
<dbReference type="EMBL" id="JAENGP010000008">
    <property type="protein sequence ID" value="MBK1781147.1"/>
    <property type="molecule type" value="Genomic_DNA"/>
</dbReference>
<evidence type="ECO:0008006" key="4">
    <source>
        <dbReference type="Google" id="ProtNLM"/>
    </source>
</evidence>
<evidence type="ECO:0000256" key="1">
    <source>
        <dbReference type="SAM" id="SignalP"/>
    </source>
</evidence>
<keyword evidence="3" id="KW-1185">Reference proteome</keyword>
<evidence type="ECO:0000313" key="3">
    <source>
        <dbReference type="Proteomes" id="UP000635316"/>
    </source>
</evidence>
<evidence type="ECO:0000313" key="2">
    <source>
        <dbReference type="EMBL" id="MBK1781147.1"/>
    </source>
</evidence>
<comment type="caution">
    <text evidence="2">The sequence shown here is derived from an EMBL/GenBank/DDBJ whole genome shotgun (WGS) entry which is preliminary data.</text>
</comment>
<accession>A0ABS1EBA6</accession>
<dbReference type="PROSITE" id="PS51257">
    <property type="entry name" value="PROKAR_LIPOPROTEIN"/>
    <property type="match status" value="1"/>
</dbReference>
<sequence>MMKKLSCLSGLLAFAFIMAGCANMQSPSAPIDNVINTVGDAFGNISGQKSGRP</sequence>
<reference evidence="2 3" key="1">
    <citation type="submission" date="2020-12" db="EMBL/GenBank/DDBJ databases">
        <authorList>
            <person name="Lu T."/>
            <person name="Wang Q."/>
            <person name="Han X."/>
        </authorList>
    </citation>
    <scope>NUCLEOTIDE SEQUENCE [LARGE SCALE GENOMIC DNA]</scope>
    <source>
        <strain evidence="2 3">WQ 585</strain>
    </source>
</reference>
<organism evidence="2 3">
    <name type="scientific">Advenella mandrilli</name>
    <dbReference type="NCBI Taxonomy" id="2800330"/>
    <lineage>
        <taxon>Bacteria</taxon>
        <taxon>Pseudomonadati</taxon>
        <taxon>Pseudomonadota</taxon>
        <taxon>Betaproteobacteria</taxon>
        <taxon>Burkholderiales</taxon>
        <taxon>Alcaligenaceae</taxon>
    </lineage>
</organism>
<proteinExistence type="predicted"/>
<protein>
    <recommendedName>
        <fullName evidence="4">Lipoprotein</fullName>
    </recommendedName>
</protein>